<keyword evidence="2" id="KW-1185">Reference proteome</keyword>
<dbReference type="AlphaFoldDB" id="A0A850QMP7"/>
<gene>
    <name evidence="1" type="ORF">HV832_13835</name>
</gene>
<accession>A0A850QMP7</accession>
<reference evidence="1 2" key="1">
    <citation type="submission" date="2020-06" db="EMBL/GenBank/DDBJ databases">
        <authorList>
            <person name="Qiu C."/>
            <person name="Liu Z."/>
        </authorList>
    </citation>
    <scope>NUCLEOTIDE SEQUENCE [LARGE SCALE GENOMIC DNA]</scope>
    <source>
        <strain evidence="1 2">EM 1</strain>
    </source>
</reference>
<dbReference type="EMBL" id="JABXYJ010000008">
    <property type="protein sequence ID" value="NVO78905.1"/>
    <property type="molecule type" value="Genomic_DNA"/>
</dbReference>
<comment type="caution">
    <text evidence="1">The sequence shown here is derived from an EMBL/GenBank/DDBJ whole genome shotgun (WGS) entry which is preliminary data.</text>
</comment>
<evidence type="ECO:0000313" key="2">
    <source>
        <dbReference type="Proteomes" id="UP000588051"/>
    </source>
</evidence>
<protein>
    <submittedName>
        <fullName evidence="1">Uncharacterized protein</fullName>
    </submittedName>
</protein>
<name>A0A850QMP7_9BURK</name>
<organism evidence="1 2">
    <name type="scientific">Undibacterium oligocarboniphilum</name>
    <dbReference type="NCBI Taxonomy" id="666702"/>
    <lineage>
        <taxon>Bacteria</taxon>
        <taxon>Pseudomonadati</taxon>
        <taxon>Pseudomonadota</taxon>
        <taxon>Betaproteobacteria</taxon>
        <taxon>Burkholderiales</taxon>
        <taxon>Oxalobacteraceae</taxon>
        <taxon>Undibacterium</taxon>
    </lineage>
</organism>
<sequence>MNKSDRIKIERIRAALAAVPYPHDGGGTKTASVAGFVHFQKDMRVVKSACEEALFLLCCPDPDLTQEENNQEFERAIRKAEQYIETRKALGW</sequence>
<proteinExistence type="predicted"/>
<dbReference type="RefSeq" id="WP_176804442.1">
    <property type="nucleotide sequence ID" value="NZ_JABXYJ010000008.1"/>
</dbReference>
<evidence type="ECO:0000313" key="1">
    <source>
        <dbReference type="EMBL" id="NVO78905.1"/>
    </source>
</evidence>
<dbReference type="Proteomes" id="UP000588051">
    <property type="component" value="Unassembled WGS sequence"/>
</dbReference>